<evidence type="ECO:0008006" key="5">
    <source>
        <dbReference type="Google" id="ProtNLM"/>
    </source>
</evidence>
<protein>
    <recommendedName>
        <fullName evidence="5">Mid2 domain-containing protein</fullName>
    </recommendedName>
</protein>
<evidence type="ECO:0000256" key="1">
    <source>
        <dbReference type="SAM" id="MobiDB-lite"/>
    </source>
</evidence>
<name>A0A9P4ITG6_9PEZI</name>
<feature type="transmembrane region" description="Helical" evidence="2">
    <location>
        <begin position="185"/>
        <end position="208"/>
    </location>
</feature>
<keyword evidence="2" id="KW-0812">Transmembrane</keyword>
<dbReference type="AlphaFoldDB" id="A0A9P4ITG6"/>
<keyword evidence="2" id="KW-0472">Membrane</keyword>
<sequence>MVRSPSCYAPDGADMTTVAGLIYSSCNATAANSHCCAASDTCIDNGFCFGTGNNWGMRLYRGGCTDVSWGSSACPQRCQDVGTNGPAGITLAENLAVGLFCCTNGDNKLLNGSTCFYPTRGSSQPFALSGGKIIHDRSNGAIVNDETQTTTTSSGPVTQTVLQTVTQSASQSSCPLPATSHSHEVAVGVGVGIPLIIVALTTILLFLWERKKRRLAETMPAPSMSQVHRHAIGNMMYPGYAHHQNPETELPSDQARSELASTNTAVELDSRK</sequence>
<proteinExistence type="predicted"/>
<keyword evidence="4" id="KW-1185">Reference proteome</keyword>
<reference evidence="3" key="1">
    <citation type="journal article" date="2020" name="Stud. Mycol.">
        <title>101 Dothideomycetes genomes: a test case for predicting lifestyles and emergence of pathogens.</title>
        <authorList>
            <person name="Haridas S."/>
            <person name="Albert R."/>
            <person name="Binder M."/>
            <person name="Bloem J."/>
            <person name="Labutti K."/>
            <person name="Salamov A."/>
            <person name="Andreopoulos B."/>
            <person name="Baker S."/>
            <person name="Barry K."/>
            <person name="Bills G."/>
            <person name="Bluhm B."/>
            <person name="Cannon C."/>
            <person name="Castanera R."/>
            <person name="Culley D."/>
            <person name="Daum C."/>
            <person name="Ezra D."/>
            <person name="Gonzalez J."/>
            <person name="Henrissat B."/>
            <person name="Kuo A."/>
            <person name="Liang C."/>
            <person name="Lipzen A."/>
            <person name="Lutzoni F."/>
            <person name="Magnuson J."/>
            <person name="Mondo S."/>
            <person name="Nolan M."/>
            <person name="Ohm R."/>
            <person name="Pangilinan J."/>
            <person name="Park H.-J."/>
            <person name="Ramirez L."/>
            <person name="Alfaro M."/>
            <person name="Sun H."/>
            <person name="Tritt A."/>
            <person name="Yoshinaga Y."/>
            <person name="Zwiers L.-H."/>
            <person name="Turgeon B."/>
            <person name="Goodwin S."/>
            <person name="Spatafora J."/>
            <person name="Crous P."/>
            <person name="Grigoriev I."/>
        </authorList>
    </citation>
    <scope>NUCLEOTIDE SEQUENCE</scope>
    <source>
        <strain evidence="3">CBS 260.36</strain>
    </source>
</reference>
<evidence type="ECO:0000313" key="3">
    <source>
        <dbReference type="EMBL" id="KAF2149708.1"/>
    </source>
</evidence>
<organism evidence="3 4">
    <name type="scientific">Myriangium duriaei CBS 260.36</name>
    <dbReference type="NCBI Taxonomy" id="1168546"/>
    <lineage>
        <taxon>Eukaryota</taxon>
        <taxon>Fungi</taxon>
        <taxon>Dikarya</taxon>
        <taxon>Ascomycota</taxon>
        <taxon>Pezizomycotina</taxon>
        <taxon>Dothideomycetes</taxon>
        <taxon>Dothideomycetidae</taxon>
        <taxon>Myriangiales</taxon>
        <taxon>Myriangiaceae</taxon>
        <taxon>Myriangium</taxon>
    </lineage>
</organism>
<gene>
    <name evidence="3" type="ORF">K461DRAFT_314825</name>
</gene>
<comment type="caution">
    <text evidence="3">The sequence shown here is derived from an EMBL/GenBank/DDBJ whole genome shotgun (WGS) entry which is preliminary data.</text>
</comment>
<evidence type="ECO:0000313" key="4">
    <source>
        <dbReference type="Proteomes" id="UP000799439"/>
    </source>
</evidence>
<feature type="region of interest" description="Disordered" evidence="1">
    <location>
        <begin position="237"/>
        <end position="272"/>
    </location>
</feature>
<evidence type="ECO:0000256" key="2">
    <source>
        <dbReference type="SAM" id="Phobius"/>
    </source>
</evidence>
<dbReference type="OrthoDB" id="3909804at2759"/>
<keyword evidence="2" id="KW-1133">Transmembrane helix</keyword>
<accession>A0A9P4ITG6</accession>
<dbReference type="EMBL" id="ML996090">
    <property type="protein sequence ID" value="KAF2149708.1"/>
    <property type="molecule type" value="Genomic_DNA"/>
</dbReference>
<dbReference type="Proteomes" id="UP000799439">
    <property type="component" value="Unassembled WGS sequence"/>
</dbReference>